<comment type="caution">
    <text evidence="2">The sequence shown here is derived from an EMBL/GenBank/DDBJ whole genome shotgun (WGS) entry which is preliminary data.</text>
</comment>
<dbReference type="AlphaFoldDB" id="A0ABD1HCC3"/>
<evidence type="ECO:0008006" key="4">
    <source>
        <dbReference type="Google" id="ProtNLM"/>
    </source>
</evidence>
<feature type="signal peptide" evidence="1">
    <location>
        <begin position="1"/>
        <end position="17"/>
    </location>
</feature>
<feature type="chain" id="PRO_5044771539" description="Transmembrane protein" evidence="1">
    <location>
        <begin position="18"/>
        <end position="171"/>
    </location>
</feature>
<dbReference type="Proteomes" id="UP001567538">
    <property type="component" value="Unassembled WGS sequence"/>
</dbReference>
<organism evidence="2 3">
    <name type="scientific">Salvia divinorum</name>
    <name type="common">Maria pastora</name>
    <name type="synonym">Diviner's sage</name>
    <dbReference type="NCBI Taxonomy" id="28513"/>
    <lineage>
        <taxon>Eukaryota</taxon>
        <taxon>Viridiplantae</taxon>
        <taxon>Streptophyta</taxon>
        <taxon>Embryophyta</taxon>
        <taxon>Tracheophyta</taxon>
        <taxon>Spermatophyta</taxon>
        <taxon>Magnoliopsida</taxon>
        <taxon>eudicotyledons</taxon>
        <taxon>Gunneridae</taxon>
        <taxon>Pentapetalae</taxon>
        <taxon>asterids</taxon>
        <taxon>lamiids</taxon>
        <taxon>Lamiales</taxon>
        <taxon>Lamiaceae</taxon>
        <taxon>Nepetoideae</taxon>
        <taxon>Mentheae</taxon>
        <taxon>Salviinae</taxon>
        <taxon>Salvia</taxon>
        <taxon>Salvia subgen. Calosphace</taxon>
    </lineage>
</organism>
<evidence type="ECO:0000313" key="3">
    <source>
        <dbReference type="Proteomes" id="UP001567538"/>
    </source>
</evidence>
<keyword evidence="3" id="KW-1185">Reference proteome</keyword>
<evidence type="ECO:0000313" key="2">
    <source>
        <dbReference type="EMBL" id="KAL1554091.1"/>
    </source>
</evidence>
<accession>A0ABD1HCC3</accession>
<protein>
    <recommendedName>
        <fullName evidence="4">Transmembrane protein</fullName>
    </recommendedName>
</protein>
<evidence type="ECO:0000256" key="1">
    <source>
        <dbReference type="SAM" id="SignalP"/>
    </source>
</evidence>
<proteinExistence type="predicted"/>
<keyword evidence="1" id="KW-0732">Signal</keyword>
<gene>
    <name evidence="2" type="ORF">AAHA92_14686</name>
</gene>
<name>A0ABD1HCC3_SALDI</name>
<sequence>MYLGLALLLLMCGGAVAAFGDVTIDACVTENCIAHRSSFSCWRDAELMQTVLFGGALSDPLLFGLWRPCEGMFNVGSISAVVGAVGSLSAECFCWLSYFVIFGAAVTHMIGSLKLMPLVVEALSLWHTRQILHLAHVNRPCRETRAHPNLLTQNLNLSSPVLIISNHRHKK</sequence>
<reference evidence="2 3" key="1">
    <citation type="submission" date="2024-06" db="EMBL/GenBank/DDBJ databases">
        <title>A chromosome level genome sequence of Diviner's sage (Salvia divinorum).</title>
        <authorList>
            <person name="Ford S.A."/>
            <person name="Ro D.-K."/>
            <person name="Ness R.W."/>
            <person name="Phillips M.A."/>
        </authorList>
    </citation>
    <scope>NUCLEOTIDE SEQUENCE [LARGE SCALE GENOMIC DNA]</scope>
    <source>
        <strain evidence="2">SAF-2024a</strain>
        <tissue evidence="2">Leaf</tissue>
    </source>
</reference>
<dbReference type="EMBL" id="JBEAFC010000006">
    <property type="protein sequence ID" value="KAL1554091.1"/>
    <property type="molecule type" value="Genomic_DNA"/>
</dbReference>